<accession>A0A7M5XG46</accession>
<dbReference type="InterPro" id="IPR013087">
    <property type="entry name" value="Znf_C2H2_type"/>
</dbReference>
<proteinExistence type="predicted"/>
<evidence type="ECO:0000313" key="4">
    <source>
        <dbReference type="Proteomes" id="UP000594262"/>
    </source>
</evidence>
<feature type="domain" description="C2H2-type" evidence="2">
    <location>
        <begin position="439"/>
        <end position="465"/>
    </location>
</feature>
<dbReference type="GeneID" id="136802250"/>
<keyword evidence="4" id="KW-1185">Reference proteome</keyword>
<organism evidence="3 4">
    <name type="scientific">Clytia hemisphaerica</name>
    <dbReference type="NCBI Taxonomy" id="252671"/>
    <lineage>
        <taxon>Eukaryota</taxon>
        <taxon>Metazoa</taxon>
        <taxon>Cnidaria</taxon>
        <taxon>Hydrozoa</taxon>
        <taxon>Hydroidolina</taxon>
        <taxon>Leptothecata</taxon>
        <taxon>Obeliida</taxon>
        <taxon>Clytiidae</taxon>
        <taxon>Clytia</taxon>
    </lineage>
</organism>
<dbReference type="EnsemblMetazoa" id="CLYHEMT022426.1">
    <property type="protein sequence ID" value="CLYHEMP022426.1"/>
    <property type="gene ID" value="CLYHEMG022426"/>
</dbReference>
<evidence type="ECO:0000256" key="1">
    <source>
        <dbReference type="SAM" id="MobiDB-lite"/>
    </source>
</evidence>
<evidence type="ECO:0000313" key="3">
    <source>
        <dbReference type="EnsemblMetazoa" id="CLYHEMP022426.1"/>
    </source>
</evidence>
<sequence>MVMVQRDHRHRYYYSNKMALYKDEIYVAWDTVAGNIINHLYDIFVIDGTSQKVDIHIFLHQSKLRDQRLVDWPENFIFHFTSTSSANALQTSVIAYVLEKFERISRELELEEVVEKSRVFFIQDSESQFEELKSMLYRIPYIKSSFTFKLLSLTEDFNTEMLFQVSSLNKRRSLQVSGRSSVTSDETFNVYGGATTPRSVRHGRRASDFPSSPAPLSQKSSNLSPRVLQNGTGTNSCKHCDRRRGSQPKFDMQDKKLFCMACFLDDSGSDHDLCRICQRKKDFTVEDKSTMTMKTNSKNMSIQCDIPVHEYKEATTQTRVYTNTVIVQTSISIPVDLPADLQRKLDDLMKEIDDYRNRPQGLPELNLPQADDPFRLVDAQINPNTNKFDCPFCEGKSFAKISIFEVHLRNVHKKCNCSCERYFPTREDYLDHFYSVFPLPCFEQRKCPERFRSVPYQAIHHAKVHFAEKPYCCVICFDSQVEPKKNYRFKSVRALQMHAKEMGHDEEDMFLRVKNTDENSQIPLTGRASAINFSGDF</sequence>
<feature type="domain" description="C2H2-type" evidence="2">
    <location>
        <begin position="388"/>
        <end position="412"/>
    </location>
</feature>
<dbReference type="OrthoDB" id="5945672at2759"/>
<feature type="domain" description="C2H2-type" evidence="2">
    <location>
        <begin position="471"/>
        <end position="504"/>
    </location>
</feature>
<reference evidence="3" key="1">
    <citation type="submission" date="2021-01" db="UniProtKB">
        <authorList>
            <consortium name="EnsemblMetazoa"/>
        </authorList>
    </citation>
    <scope>IDENTIFICATION</scope>
</reference>
<dbReference type="RefSeq" id="XP_066915068.1">
    <property type="nucleotide sequence ID" value="XM_067058967.1"/>
</dbReference>
<feature type="compositionally biased region" description="Polar residues" evidence="1">
    <location>
        <begin position="214"/>
        <end position="237"/>
    </location>
</feature>
<protein>
    <recommendedName>
        <fullName evidence="2">C2H2-type domain-containing protein</fullName>
    </recommendedName>
</protein>
<dbReference type="SMART" id="SM00355">
    <property type="entry name" value="ZnF_C2H2"/>
    <property type="match status" value="3"/>
</dbReference>
<dbReference type="Proteomes" id="UP000594262">
    <property type="component" value="Unplaced"/>
</dbReference>
<feature type="region of interest" description="Disordered" evidence="1">
    <location>
        <begin position="193"/>
        <end position="245"/>
    </location>
</feature>
<evidence type="ECO:0000259" key="2">
    <source>
        <dbReference type="SMART" id="SM00355"/>
    </source>
</evidence>
<name>A0A7M5XG46_9CNID</name>
<dbReference type="AlphaFoldDB" id="A0A7M5XG46"/>